<feature type="transmembrane region" description="Helical" evidence="1">
    <location>
        <begin position="57"/>
        <end position="75"/>
    </location>
</feature>
<dbReference type="PANTHER" id="PTHR40465">
    <property type="entry name" value="CHROMOSOME 1, WHOLE GENOME SHOTGUN SEQUENCE"/>
    <property type="match status" value="1"/>
</dbReference>
<keyword evidence="1" id="KW-0812">Transmembrane</keyword>
<gene>
    <name evidence="2" type="ORF">A0H81_06410</name>
</gene>
<keyword evidence="1" id="KW-1133">Transmembrane helix</keyword>
<dbReference type="Proteomes" id="UP000092993">
    <property type="component" value="Unassembled WGS sequence"/>
</dbReference>
<evidence type="ECO:0000256" key="1">
    <source>
        <dbReference type="SAM" id="Phobius"/>
    </source>
</evidence>
<feature type="transmembrane region" description="Helical" evidence="1">
    <location>
        <begin position="95"/>
        <end position="116"/>
    </location>
</feature>
<keyword evidence="3" id="KW-1185">Reference proteome</keyword>
<feature type="transmembrane region" description="Helical" evidence="1">
    <location>
        <begin position="128"/>
        <end position="149"/>
    </location>
</feature>
<comment type="caution">
    <text evidence="2">The sequence shown here is derived from an EMBL/GenBank/DDBJ whole genome shotgun (WGS) entry which is preliminary data.</text>
</comment>
<feature type="transmembrane region" description="Helical" evidence="1">
    <location>
        <begin position="25"/>
        <end position="45"/>
    </location>
</feature>
<name>A0A1C7M9E1_GRIFR</name>
<sequence length="203" mass="22787">MRRLTYGWSPAGPALTIQLTGPLVIGYQFNWALYGVLCVQMYIYSQAGMPDSRVTKGIILWIFTLETLQTITATHDSFHELALSWGNFESLTELYLTWFTLPVLTGVISATIQCFYAWRIYVLSTSRILTLVIVLIALMQGAAAMAEGIQLLITQNVQGTQEDTFKTTAVWLGGTAFCDILISFCMVLLLSRNRRAGSRRQRQ</sequence>
<dbReference type="PANTHER" id="PTHR40465:SF1">
    <property type="entry name" value="DUF6534 DOMAIN-CONTAINING PROTEIN"/>
    <property type="match status" value="1"/>
</dbReference>
<reference evidence="2 3" key="1">
    <citation type="submission" date="2016-03" db="EMBL/GenBank/DDBJ databases">
        <title>Whole genome sequencing of Grifola frondosa 9006-11.</title>
        <authorList>
            <person name="Min B."/>
            <person name="Park H."/>
            <person name="Kim J.-G."/>
            <person name="Cho H."/>
            <person name="Oh Y.-L."/>
            <person name="Kong W.-S."/>
            <person name="Choi I.-G."/>
        </authorList>
    </citation>
    <scope>NUCLEOTIDE SEQUENCE [LARGE SCALE GENOMIC DNA]</scope>
    <source>
        <strain evidence="2 3">9006-11</strain>
    </source>
</reference>
<protein>
    <submittedName>
        <fullName evidence="2">Uncharacterized protein</fullName>
    </submittedName>
</protein>
<evidence type="ECO:0000313" key="3">
    <source>
        <dbReference type="Proteomes" id="UP000092993"/>
    </source>
</evidence>
<proteinExistence type="predicted"/>
<evidence type="ECO:0000313" key="2">
    <source>
        <dbReference type="EMBL" id="OBZ73530.1"/>
    </source>
</evidence>
<dbReference type="OrthoDB" id="2953893at2759"/>
<dbReference type="EMBL" id="LUGG01000006">
    <property type="protein sequence ID" value="OBZ73530.1"/>
    <property type="molecule type" value="Genomic_DNA"/>
</dbReference>
<keyword evidence="1" id="KW-0472">Membrane</keyword>
<feature type="transmembrane region" description="Helical" evidence="1">
    <location>
        <begin position="169"/>
        <end position="190"/>
    </location>
</feature>
<dbReference type="AlphaFoldDB" id="A0A1C7M9E1"/>
<organism evidence="2 3">
    <name type="scientific">Grifola frondosa</name>
    <name type="common">Maitake</name>
    <name type="synonym">Polyporus frondosus</name>
    <dbReference type="NCBI Taxonomy" id="5627"/>
    <lineage>
        <taxon>Eukaryota</taxon>
        <taxon>Fungi</taxon>
        <taxon>Dikarya</taxon>
        <taxon>Basidiomycota</taxon>
        <taxon>Agaricomycotina</taxon>
        <taxon>Agaricomycetes</taxon>
        <taxon>Polyporales</taxon>
        <taxon>Grifolaceae</taxon>
        <taxon>Grifola</taxon>
    </lineage>
</organism>
<accession>A0A1C7M9E1</accession>
<dbReference type="OMA" id="RYRALEY"/>